<dbReference type="Proteomes" id="UP001234297">
    <property type="component" value="Chromosome 7"/>
</dbReference>
<keyword evidence="2" id="KW-1185">Reference proteome</keyword>
<comment type="caution">
    <text evidence="1">The sequence shown here is derived from an EMBL/GenBank/DDBJ whole genome shotgun (WGS) entry which is preliminary data.</text>
</comment>
<accession>A0ACC2L7Y7</accession>
<reference evidence="1 2" key="1">
    <citation type="journal article" date="2022" name="Hortic Res">
        <title>A haplotype resolved chromosomal level avocado genome allows analysis of novel avocado genes.</title>
        <authorList>
            <person name="Nath O."/>
            <person name="Fletcher S.J."/>
            <person name="Hayward A."/>
            <person name="Shaw L.M."/>
            <person name="Masouleh A.K."/>
            <person name="Furtado A."/>
            <person name="Henry R.J."/>
            <person name="Mitter N."/>
        </authorList>
    </citation>
    <scope>NUCLEOTIDE SEQUENCE [LARGE SCALE GENOMIC DNA]</scope>
    <source>
        <strain evidence="2">cv. Hass</strain>
    </source>
</reference>
<sequence length="151" mass="17077">MMGCCCDGEKQRDAYGKGDGDGKMPRPNSVDSTRETLNRRRHPNLMEIEMVLHRAPLQQILDRGRRGGFGLRGSRSDGEEDDHGRQPEKREKSNERAPFSTFLSKKKGEEEDGTSLDQSANDQLYISQTEDKTAVLKVEPDLGSYRIYNSI</sequence>
<evidence type="ECO:0000313" key="2">
    <source>
        <dbReference type="Proteomes" id="UP001234297"/>
    </source>
</evidence>
<organism evidence="1 2">
    <name type="scientific">Persea americana</name>
    <name type="common">Avocado</name>
    <dbReference type="NCBI Taxonomy" id="3435"/>
    <lineage>
        <taxon>Eukaryota</taxon>
        <taxon>Viridiplantae</taxon>
        <taxon>Streptophyta</taxon>
        <taxon>Embryophyta</taxon>
        <taxon>Tracheophyta</taxon>
        <taxon>Spermatophyta</taxon>
        <taxon>Magnoliopsida</taxon>
        <taxon>Magnoliidae</taxon>
        <taxon>Laurales</taxon>
        <taxon>Lauraceae</taxon>
        <taxon>Persea</taxon>
    </lineage>
</organism>
<protein>
    <submittedName>
        <fullName evidence="1">Uncharacterized protein</fullName>
    </submittedName>
</protein>
<dbReference type="EMBL" id="CM056815">
    <property type="protein sequence ID" value="KAJ8629408.1"/>
    <property type="molecule type" value="Genomic_DNA"/>
</dbReference>
<evidence type="ECO:0000313" key="1">
    <source>
        <dbReference type="EMBL" id="KAJ8629408.1"/>
    </source>
</evidence>
<proteinExistence type="predicted"/>
<name>A0ACC2L7Y7_PERAE</name>
<gene>
    <name evidence="1" type="ORF">MRB53_022731</name>
</gene>